<keyword evidence="3" id="KW-0539">Nucleus</keyword>
<dbReference type="InterPro" id="IPR007150">
    <property type="entry name" value="HUS1/Mec3"/>
</dbReference>
<dbReference type="Pfam" id="PF04005">
    <property type="entry name" value="Hus1"/>
    <property type="match status" value="1"/>
</dbReference>
<gene>
    <name evidence="5" type="ORF">ASTO00021_LOCUS9423</name>
    <name evidence="6" type="ORF">ASTO00021_LOCUS9424</name>
</gene>
<dbReference type="GO" id="GO:0005730">
    <property type="term" value="C:nucleolus"/>
    <property type="evidence" value="ECO:0007669"/>
    <property type="project" value="InterPro"/>
</dbReference>
<dbReference type="SUPFAM" id="SSF55979">
    <property type="entry name" value="DNA clamp"/>
    <property type="match status" value="1"/>
</dbReference>
<dbReference type="Gene3D" id="3.70.10.10">
    <property type="match status" value="1"/>
</dbReference>
<dbReference type="GO" id="GO:0000723">
    <property type="term" value="P:telomere maintenance"/>
    <property type="evidence" value="ECO:0007669"/>
    <property type="project" value="TreeGrafter"/>
</dbReference>
<sequence>MKFRAVLSNDGVKVFLGIAQSLQKLTDECVIHMTEDLFEFRVKPDVNNNSEIQVFAKFFTEAFTDYHIESKAENKISIVVRVRNLVRAFKSAGQAMEAVFKLTKPDNVPCFSVVASEISTCLGVKQDVPITSILSKSGLSEYREPRLPTPDITMEFPDPRNVKAILERMKALDRFVHMEASTRGNLVFKVQTEVVSMRTFFSGLDVQQSKSNDDENENDDAMSVRTSNSFRSTRRVSVQLNIKEVLNVLQFASLHSEKVLLCVVKDQAMVLYADLQNSLGSLTYYLPVCTALD</sequence>
<protein>
    <recommendedName>
        <fullName evidence="4">Checkpoint protein</fullName>
    </recommendedName>
</protein>
<proteinExistence type="inferred from homology"/>
<evidence type="ECO:0000256" key="4">
    <source>
        <dbReference type="PIRNR" id="PIRNR011312"/>
    </source>
</evidence>
<dbReference type="GO" id="GO:0033314">
    <property type="term" value="P:mitotic DNA replication checkpoint signaling"/>
    <property type="evidence" value="ECO:0007669"/>
    <property type="project" value="TreeGrafter"/>
</dbReference>
<dbReference type="InterPro" id="IPR046938">
    <property type="entry name" value="DNA_clamp_sf"/>
</dbReference>
<reference evidence="5" key="1">
    <citation type="submission" date="2021-01" db="EMBL/GenBank/DDBJ databases">
        <authorList>
            <person name="Corre E."/>
            <person name="Pelletier E."/>
            <person name="Niang G."/>
            <person name="Scheremetjew M."/>
            <person name="Finn R."/>
            <person name="Kale V."/>
            <person name="Holt S."/>
            <person name="Cochrane G."/>
            <person name="Meng A."/>
            <person name="Brown T."/>
            <person name="Cohen L."/>
        </authorList>
    </citation>
    <scope>NUCLEOTIDE SEQUENCE</scope>
    <source>
        <strain evidence="5">GSBS06</strain>
    </source>
</reference>
<evidence type="ECO:0000256" key="2">
    <source>
        <dbReference type="ARBA" id="ARBA00005563"/>
    </source>
</evidence>
<organism evidence="5">
    <name type="scientific">Aplanochytrium stocchinoi</name>
    <dbReference type="NCBI Taxonomy" id="215587"/>
    <lineage>
        <taxon>Eukaryota</taxon>
        <taxon>Sar</taxon>
        <taxon>Stramenopiles</taxon>
        <taxon>Bigyra</taxon>
        <taxon>Labyrinthulomycetes</taxon>
        <taxon>Thraustochytrida</taxon>
        <taxon>Thraustochytriidae</taxon>
        <taxon>Aplanochytrium</taxon>
    </lineage>
</organism>
<dbReference type="PANTHER" id="PTHR12900:SF0">
    <property type="entry name" value="CHECKPOINT PROTEIN"/>
    <property type="match status" value="1"/>
</dbReference>
<comment type="similarity">
    <text evidence="2 4">Belongs to the HUS1 family.</text>
</comment>
<dbReference type="GO" id="GO:0031573">
    <property type="term" value="P:mitotic intra-S DNA damage checkpoint signaling"/>
    <property type="evidence" value="ECO:0007669"/>
    <property type="project" value="TreeGrafter"/>
</dbReference>
<dbReference type="GO" id="GO:0000724">
    <property type="term" value="P:double-strand break repair via homologous recombination"/>
    <property type="evidence" value="ECO:0007669"/>
    <property type="project" value="TreeGrafter"/>
</dbReference>
<accession>A0A6S8CRH6</accession>
<dbReference type="EMBL" id="HBIN01012516">
    <property type="protein sequence ID" value="CAE0439203.1"/>
    <property type="molecule type" value="Transcribed_RNA"/>
</dbReference>
<evidence type="ECO:0000313" key="6">
    <source>
        <dbReference type="EMBL" id="CAE0439204.1"/>
    </source>
</evidence>
<comment type="subcellular location">
    <subcellularLocation>
        <location evidence="1">Nucleus</location>
    </subcellularLocation>
</comment>
<dbReference type="GO" id="GO:0035861">
    <property type="term" value="C:site of double-strand break"/>
    <property type="evidence" value="ECO:0007669"/>
    <property type="project" value="TreeGrafter"/>
</dbReference>
<evidence type="ECO:0000256" key="3">
    <source>
        <dbReference type="ARBA" id="ARBA00023242"/>
    </source>
</evidence>
<dbReference type="InterPro" id="IPR016580">
    <property type="entry name" value="HUS1"/>
</dbReference>
<dbReference type="GO" id="GO:0030896">
    <property type="term" value="C:checkpoint clamp complex"/>
    <property type="evidence" value="ECO:0007669"/>
    <property type="project" value="InterPro"/>
</dbReference>
<dbReference type="AlphaFoldDB" id="A0A6S8CRH6"/>
<dbReference type="PANTHER" id="PTHR12900">
    <property type="entry name" value="MITOTIC AND DNA DAMAGE CHECKPOINT PROTEIN HUS1"/>
    <property type="match status" value="1"/>
</dbReference>
<dbReference type="EMBL" id="HBIN01012517">
    <property type="protein sequence ID" value="CAE0439204.1"/>
    <property type="molecule type" value="Transcribed_RNA"/>
</dbReference>
<name>A0A6S8CRH6_9STRA</name>
<dbReference type="PIRSF" id="PIRSF011312">
    <property type="entry name" value="Cell_cycle_HUS1"/>
    <property type="match status" value="1"/>
</dbReference>
<evidence type="ECO:0000313" key="5">
    <source>
        <dbReference type="EMBL" id="CAE0439203.1"/>
    </source>
</evidence>
<dbReference type="GO" id="GO:0006289">
    <property type="term" value="P:nucleotide-excision repair"/>
    <property type="evidence" value="ECO:0007669"/>
    <property type="project" value="TreeGrafter"/>
</dbReference>
<dbReference type="GO" id="GO:0044778">
    <property type="term" value="P:meiotic DNA integrity checkpoint signaling"/>
    <property type="evidence" value="ECO:0007669"/>
    <property type="project" value="TreeGrafter"/>
</dbReference>
<evidence type="ECO:0000256" key="1">
    <source>
        <dbReference type="ARBA" id="ARBA00004123"/>
    </source>
</evidence>